<evidence type="ECO:0000313" key="11">
    <source>
        <dbReference type="Proteomes" id="UP001288320"/>
    </source>
</evidence>
<dbReference type="GO" id="GO:0005886">
    <property type="term" value="C:plasma membrane"/>
    <property type="evidence" value="ECO:0007669"/>
    <property type="project" value="UniProtKB-SubCell"/>
</dbReference>
<feature type="transmembrane region" description="Helical" evidence="7">
    <location>
        <begin position="421"/>
        <end position="442"/>
    </location>
</feature>
<evidence type="ECO:0000256" key="7">
    <source>
        <dbReference type="SAM" id="Phobius"/>
    </source>
</evidence>
<comment type="similarity">
    <text evidence="6">Belongs to the ABC-4 integral membrane protein family.</text>
</comment>
<keyword evidence="3 7" id="KW-0812">Transmembrane</keyword>
<dbReference type="GeneID" id="92812817"/>
<proteinExistence type="inferred from homology"/>
<keyword evidence="5 7" id="KW-0472">Membrane</keyword>
<evidence type="ECO:0000256" key="4">
    <source>
        <dbReference type="ARBA" id="ARBA00022989"/>
    </source>
</evidence>
<dbReference type="GO" id="GO:0022857">
    <property type="term" value="F:transmembrane transporter activity"/>
    <property type="evidence" value="ECO:0007669"/>
    <property type="project" value="TreeGrafter"/>
</dbReference>
<dbReference type="PANTHER" id="PTHR30572">
    <property type="entry name" value="MEMBRANE COMPONENT OF TRANSPORTER-RELATED"/>
    <property type="match status" value="1"/>
</dbReference>
<comment type="caution">
    <text evidence="10">The sequence shown here is derived from an EMBL/GenBank/DDBJ whole genome shotgun (WGS) entry which is preliminary data.</text>
</comment>
<dbReference type="RefSeq" id="WP_087070414.1">
    <property type="nucleotide sequence ID" value="NZ_CAUPFC010000003.1"/>
</dbReference>
<gene>
    <name evidence="10" type="ORF">R6G74_05905</name>
</gene>
<name>A0AAW9HN07_9ACTO</name>
<feature type="domain" description="ABC3 transporter permease C-terminal" evidence="8">
    <location>
        <begin position="303"/>
        <end position="445"/>
    </location>
</feature>
<dbReference type="Proteomes" id="UP001288320">
    <property type="component" value="Unassembled WGS sequence"/>
</dbReference>
<dbReference type="EMBL" id="JAWNFV010000011">
    <property type="protein sequence ID" value="MDY5140842.1"/>
    <property type="molecule type" value="Genomic_DNA"/>
</dbReference>
<sequence>MTLAGRAWRYVARKHIRTLLLFVIITAVVTVLVSAGAVRTASAAAGRDAERTLGSGFVLENSPYNSGTPRGGGTVKPADVERIAALPGVDRYTARQDVTADLVGAKVARLDRQEYDAKREAQLGNAVSVRGVSASADETNIRSGTLELVAGRHITREDKNKAIIHEDLARLNGLTVGSKLTLRGNPYDYDNTKKSTAEVTVEIVGLVRGDNPQPAARRLELFANAVYTDLATTRALYAYTPETEIYQDTTFFVAEGADSEAVMNEARGLPIDWRNYQLTRTSQLLTGITGAVAGVQSVMTGAIITTALLALALLSLVLVLWLRERRRETGVLLAIGTSKAKILGQYLVELLFITIPAAACGVALSTVVAQRVGTSMLASVKKSGMEELTSQAPLGGGVDVTTATRTLDDLAVQLSAGTTTLALALTLAVLIGATVLAALPMLRTSPRKLLVSAA</sequence>
<dbReference type="Pfam" id="PF02687">
    <property type="entry name" value="FtsX"/>
    <property type="match status" value="1"/>
</dbReference>
<evidence type="ECO:0000256" key="1">
    <source>
        <dbReference type="ARBA" id="ARBA00004651"/>
    </source>
</evidence>
<keyword evidence="4 7" id="KW-1133">Transmembrane helix</keyword>
<feature type="transmembrane region" description="Helical" evidence="7">
    <location>
        <begin position="298"/>
        <end position="322"/>
    </location>
</feature>
<feature type="transmembrane region" description="Helical" evidence="7">
    <location>
        <begin position="343"/>
        <end position="369"/>
    </location>
</feature>
<dbReference type="PANTHER" id="PTHR30572:SF9">
    <property type="entry name" value="ABC TRANSPORTER PERMEASE PROTEIN"/>
    <property type="match status" value="1"/>
</dbReference>
<dbReference type="AlphaFoldDB" id="A0AAW9HN07"/>
<evidence type="ECO:0000259" key="9">
    <source>
        <dbReference type="Pfam" id="PF12704"/>
    </source>
</evidence>
<reference evidence="10" key="1">
    <citation type="submission" date="2023-10" db="EMBL/GenBank/DDBJ databases">
        <title>Whole Genome based description of the genera Actinobaculum and Actinotignum reveals a complex phylogenetic relationship within the species included in the genus Actinotignum.</title>
        <authorList>
            <person name="Jensen C.S."/>
            <person name="Dargis R."/>
            <person name="Kemp M."/>
            <person name="Christensen J.J."/>
        </authorList>
    </citation>
    <scope>NUCLEOTIDE SEQUENCE</scope>
    <source>
        <strain evidence="10">SLA_B245</strain>
    </source>
</reference>
<evidence type="ECO:0000259" key="8">
    <source>
        <dbReference type="Pfam" id="PF02687"/>
    </source>
</evidence>
<dbReference type="Pfam" id="PF12704">
    <property type="entry name" value="MacB_PCD"/>
    <property type="match status" value="1"/>
</dbReference>
<evidence type="ECO:0000313" key="10">
    <source>
        <dbReference type="EMBL" id="MDY5140842.1"/>
    </source>
</evidence>
<accession>A0AAW9HN07</accession>
<protein>
    <submittedName>
        <fullName evidence="10">ABC transporter permease</fullName>
    </submittedName>
</protein>
<organism evidence="10 11">
    <name type="scientific">Actinotignum timonense</name>
    <dbReference type="NCBI Taxonomy" id="1870995"/>
    <lineage>
        <taxon>Bacteria</taxon>
        <taxon>Bacillati</taxon>
        <taxon>Actinomycetota</taxon>
        <taxon>Actinomycetes</taxon>
        <taxon>Actinomycetales</taxon>
        <taxon>Actinomycetaceae</taxon>
        <taxon>Actinotignum</taxon>
    </lineage>
</organism>
<dbReference type="InterPro" id="IPR025857">
    <property type="entry name" value="MacB_PCD"/>
</dbReference>
<dbReference type="InterPro" id="IPR050250">
    <property type="entry name" value="Macrolide_Exporter_MacB"/>
</dbReference>
<comment type="subcellular location">
    <subcellularLocation>
        <location evidence="1">Cell membrane</location>
        <topology evidence="1">Multi-pass membrane protein</topology>
    </subcellularLocation>
</comment>
<evidence type="ECO:0000256" key="2">
    <source>
        <dbReference type="ARBA" id="ARBA00022475"/>
    </source>
</evidence>
<feature type="domain" description="MacB-like periplasmic core" evidence="9">
    <location>
        <begin position="21"/>
        <end position="267"/>
    </location>
</feature>
<evidence type="ECO:0000256" key="3">
    <source>
        <dbReference type="ARBA" id="ARBA00022692"/>
    </source>
</evidence>
<evidence type="ECO:0000256" key="5">
    <source>
        <dbReference type="ARBA" id="ARBA00023136"/>
    </source>
</evidence>
<keyword evidence="2" id="KW-1003">Cell membrane</keyword>
<dbReference type="InterPro" id="IPR003838">
    <property type="entry name" value="ABC3_permease_C"/>
</dbReference>
<evidence type="ECO:0000256" key="6">
    <source>
        <dbReference type="ARBA" id="ARBA00038076"/>
    </source>
</evidence>